<evidence type="ECO:0000313" key="1">
    <source>
        <dbReference type="EMBL" id="XDQ18792.1"/>
    </source>
</evidence>
<dbReference type="AlphaFoldDB" id="A0AB39NKR4"/>
<reference evidence="1" key="1">
    <citation type="submission" date="2024-07" db="EMBL/GenBank/DDBJ databases">
        <authorList>
            <person name="Yu S.T."/>
        </authorList>
    </citation>
    <scope>NUCLEOTIDE SEQUENCE</scope>
    <source>
        <strain evidence="1">R17</strain>
    </source>
</reference>
<evidence type="ECO:0008006" key="2">
    <source>
        <dbReference type="Google" id="ProtNLM"/>
    </source>
</evidence>
<name>A0AB39NKR4_9ACTN</name>
<sequence>MDRLDGFIKKHVASPMRASGFSKKGRVFRFANLRNDHLFMELERHSVDPEKCVFDVHFWIVPLSHWEFVNRQYVKPPAPDISGALVTFSVIPPTRFAYEPEDDGPFRSRWAFADPQEDSCGEELARRLEYTFIPQMMRLLDREALLREILPNPNGELVRLRNAVTSEIMLRIDDAPIESVQALVDKAEMGGEFLPLIQWARQRLARRSSNAPQ</sequence>
<dbReference type="RefSeq" id="WP_189480774.1">
    <property type="nucleotide sequence ID" value="NZ_CP163433.1"/>
</dbReference>
<proteinExistence type="predicted"/>
<dbReference type="EMBL" id="CP163433">
    <property type="protein sequence ID" value="XDQ18792.1"/>
    <property type="molecule type" value="Genomic_DNA"/>
</dbReference>
<accession>A0AB39NKR4</accession>
<protein>
    <recommendedName>
        <fullName evidence="2">DUF4304 domain-containing protein</fullName>
    </recommendedName>
</protein>
<organism evidence="1">
    <name type="scientific">Streptomyces sp. R17</name>
    <dbReference type="NCBI Taxonomy" id="3238626"/>
    <lineage>
        <taxon>Bacteria</taxon>
        <taxon>Bacillati</taxon>
        <taxon>Actinomycetota</taxon>
        <taxon>Actinomycetes</taxon>
        <taxon>Kitasatosporales</taxon>
        <taxon>Streptomycetaceae</taxon>
        <taxon>Streptomyces</taxon>
    </lineage>
</organism>
<gene>
    <name evidence="1" type="ORF">AB5J48_11755</name>
</gene>
<dbReference type="GeneID" id="303245789"/>